<name>A0AAV6FWA0_9TELE</name>
<protein>
    <submittedName>
        <fullName evidence="2">Uncharacterized protein</fullName>
    </submittedName>
</protein>
<evidence type="ECO:0000313" key="2">
    <source>
        <dbReference type="EMBL" id="KAG5267123.1"/>
    </source>
</evidence>
<keyword evidence="3" id="KW-1185">Reference proteome</keyword>
<accession>A0AAV6FWA0</accession>
<evidence type="ECO:0000313" key="3">
    <source>
        <dbReference type="Proteomes" id="UP000823561"/>
    </source>
</evidence>
<sequence>MHAGSTPSLSPANQQPRNQTPQSRWDPLVWLYGEAAQLTNTHATVLRGRPVNSLKQSLMRVLRKLCRQRHHQAPANQQKGQSLAQ</sequence>
<feature type="region of interest" description="Disordered" evidence="1">
    <location>
        <begin position="1"/>
        <end position="24"/>
    </location>
</feature>
<gene>
    <name evidence="2" type="ORF">AALO_G00218240</name>
</gene>
<dbReference type="EMBL" id="JADWDJ010000017">
    <property type="protein sequence ID" value="KAG5267123.1"/>
    <property type="molecule type" value="Genomic_DNA"/>
</dbReference>
<feature type="region of interest" description="Disordered" evidence="1">
    <location>
        <begin position="65"/>
        <end position="85"/>
    </location>
</feature>
<feature type="compositionally biased region" description="Polar residues" evidence="1">
    <location>
        <begin position="1"/>
        <end position="23"/>
    </location>
</feature>
<dbReference type="AlphaFoldDB" id="A0AAV6FWA0"/>
<comment type="caution">
    <text evidence="2">The sequence shown here is derived from an EMBL/GenBank/DDBJ whole genome shotgun (WGS) entry which is preliminary data.</text>
</comment>
<evidence type="ECO:0000256" key="1">
    <source>
        <dbReference type="SAM" id="MobiDB-lite"/>
    </source>
</evidence>
<reference evidence="2 3" key="1">
    <citation type="submission" date="2020-10" db="EMBL/GenBank/DDBJ databases">
        <title>Chromosome-scale genome assembly of the Allis shad, Alosa alosa.</title>
        <authorList>
            <person name="Margot Z."/>
            <person name="Christophe K."/>
            <person name="Cabau C."/>
            <person name="Louis A."/>
            <person name="Berthelot C."/>
            <person name="Parey E."/>
            <person name="Roest Crollius H."/>
            <person name="Montfort J."/>
            <person name="Robinson-Rechavi M."/>
            <person name="Bucao C."/>
            <person name="Bouchez O."/>
            <person name="Gislard M."/>
            <person name="Lluch J."/>
            <person name="Milhes M."/>
            <person name="Lampietro C."/>
            <person name="Lopez Roques C."/>
            <person name="Donnadieu C."/>
            <person name="Braasch I."/>
            <person name="Desvignes T."/>
            <person name="Postlethwait J."/>
            <person name="Bobe J."/>
            <person name="Guiguen Y."/>
        </authorList>
    </citation>
    <scope>NUCLEOTIDE SEQUENCE [LARGE SCALE GENOMIC DNA]</scope>
    <source>
        <strain evidence="2">M-15738</strain>
        <tissue evidence="2">Blood</tissue>
    </source>
</reference>
<feature type="compositionally biased region" description="Polar residues" evidence="1">
    <location>
        <begin position="74"/>
        <end position="85"/>
    </location>
</feature>
<dbReference type="Proteomes" id="UP000823561">
    <property type="component" value="Chromosome 17"/>
</dbReference>
<organism evidence="2 3">
    <name type="scientific">Alosa alosa</name>
    <name type="common">allis shad</name>
    <dbReference type="NCBI Taxonomy" id="278164"/>
    <lineage>
        <taxon>Eukaryota</taxon>
        <taxon>Metazoa</taxon>
        <taxon>Chordata</taxon>
        <taxon>Craniata</taxon>
        <taxon>Vertebrata</taxon>
        <taxon>Euteleostomi</taxon>
        <taxon>Actinopterygii</taxon>
        <taxon>Neopterygii</taxon>
        <taxon>Teleostei</taxon>
        <taxon>Clupei</taxon>
        <taxon>Clupeiformes</taxon>
        <taxon>Clupeoidei</taxon>
        <taxon>Clupeidae</taxon>
        <taxon>Alosa</taxon>
    </lineage>
</organism>
<proteinExistence type="predicted"/>